<keyword evidence="4" id="KW-1133">Transmembrane helix</keyword>
<gene>
    <name evidence="8" type="ORF">QYE76_032929</name>
</gene>
<dbReference type="Pfam" id="PF10520">
    <property type="entry name" value="Lipid_desat"/>
    <property type="match status" value="1"/>
</dbReference>
<comment type="caution">
    <text evidence="8">The sequence shown here is derived from an EMBL/GenBank/DDBJ whole genome shotgun (WGS) entry which is preliminary data.</text>
</comment>
<dbReference type="PANTHER" id="PTHR48231:SF1">
    <property type="entry name" value="OS08G0187900 PROTEIN"/>
    <property type="match status" value="1"/>
</dbReference>
<evidence type="ECO:0000256" key="3">
    <source>
        <dbReference type="ARBA" id="ARBA00022692"/>
    </source>
</evidence>
<evidence type="ECO:0000256" key="6">
    <source>
        <dbReference type="SAM" id="MobiDB-lite"/>
    </source>
</evidence>
<dbReference type="GO" id="GO:0016020">
    <property type="term" value="C:membrane"/>
    <property type="evidence" value="ECO:0007669"/>
    <property type="project" value="UniProtKB-SubCell"/>
</dbReference>
<feature type="domain" description="Lipid desaturase" evidence="7">
    <location>
        <begin position="87"/>
        <end position="242"/>
    </location>
</feature>
<comment type="subcellular location">
    <subcellularLocation>
        <location evidence="1">Membrane</location>
        <topology evidence="1">Multi-pass membrane protein</topology>
    </subcellularLocation>
</comment>
<evidence type="ECO:0000313" key="9">
    <source>
        <dbReference type="Proteomes" id="UP001231189"/>
    </source>
</evidence>
<keyword evidence="9" id="KW-1185">Reference proteome</keyword>
<evidence type="ECO:0000256" key="4">
    <source>
        <dbReference type="ARBA" id="ARBA00022989"/>
    </source>
</evidence>
<evidence type="ECO:0000313" key="8">
    <source>
        <dbReference type="EMBL" id="KAK1609256.1"/>
    </source>
</evidence>
<protein>
    <recommendedName>
        <fullName evidence="7">Lipid desaturase domain-containing protein</fullName>
    </recommendedName>
</protein>
<reference evidence="8" key="1">
    <citation type="submission" date="2023-07" db="EMBL/GenBank/DDBJ databases">
        <title>A chromosome-level genome assembly of Lolium multiflorum.</title>
        <authorList>
            <person name="Chen Y."/>
            <person name="Copetti D."/>
            <person name="Kolliker R."/>
            <person name="Studer B."/>
        </authorList>
    </citation>
    <scope>NUCLEOTIDE SEQUENCE</scope>
    <source>
        <strain evidence="8">02402/16</strain>
        <tissue evidence="8">Leaf</tissue>
    </source>
</reference>
<evidence type="ECO:0000256" key="2">
    <source>
        <dbReference type="ARBA" id="ARBA00007620"/>
    </source>
</evidence>
<proteinExistence type="inferred from homology"/>
<dbReference type="EMBL" id="JAUUTY010000007">
    <property type="protein sequence ID" value="KAK1609256.1"/>
    <property type="molecule type" value="Genomic_DNA"/>
</dbReference>
<dbReference type="Proteomes" id="UP001231189">
    <property type="component" value="Unassembled WGS sequence"/>
</dbReference>
<keyword evidence="5" id="KW-0472">Membrane</keyword>
<comment type="similarity">
    <text evidence="2">Belongs to the fatty acid desaturase CarF family.</text>
</comment>
<evidence type="ECO:0000256" key="1">
    <source>
        <dbReference type="ARBA" id="ARBA00004141"/>
    </source>
</evidence>
<dbReference type="PANTHER" id="PTHR48231">
    <property type="entry name" value="TMEM189_B_DMAIN DOMAIN-CONTAINING PROTEIN"/>
    <property type="match status" value="1"/>
</dbReference>
<evidence type="ECO:0000256" key="5">
    <source>
        <dbReference type="ARBA" id="ARBA00023136"/>
    </source>
</evidence>
<accession>A0AAD8QUP7</accession>
<feature type="compositionally biased region" description="Low complexity" evidence="6">
    <location>
        <begin position="21"/>
        <end position="35"/>
    </location>
</feature>
<sequence>MYALTPRCNLPSLRRAPPPCRAATPTTPAISAPPSRADPDELRSTWPQRAWTLAGSAAVLSSLSASASLAADSGSYAEPIAAALAAYSLADLATGVYHWLVDNYGDASTPLVGAQIAAFQGHHRHPTTITRREPATTCTRWPAPSPAAHAFAGTFAACVVLSQQFHSWAHEKRRRLPPGVEALQAAGVLVSRAQHAAHHRQPYSTNYCIVSGMWNGVLDRNRVFEALEMVVFLRTGVRPRSWDETDAAWMEETGDAAAATAIAGSDSS</sequence>
<keyword evidence="3" id="KW-0812">Transmembrane</keyword>
<dbReference type="AlphaFoldDB" id="A0AAD8QUP7"/>
<name>A0AAD8QUP7_LOLMU</name>
<organism evidence="8 9">
    <name type="scientific">Lolium multiflorum</name>
    <name type="common">Italian ryegrass</name>
    <name type="synonym">Lolium perenne subsp. multiflorum</name>
    <dbReference type="NCBI Taxonomy" id="4521"/>
    <lineage>
        <taxon>Eukaryota</taxon>
        <taxon>Viridiplantae</taxon>
        <taxon>Streptophyta</taxon>
        <taxon>Embryophyta</taxon>
        <taxon>Tracheophyta</taxon>
        <taxon>Spermatophyta</taxon>
        <taxon>Magnoliopsida</taxon>
        <taxon>Liliopsida</taxon>
        <taxon>Poales</taxon>
        <taxon>Poaceae</taxon>
        <taxon>BOP clade</taxon>
        <taxon>Pooideae</taxon>
        <taxon>Poodae</taxon>
        <taxon>Poeae</taxon>
        <taxon>Poeae Chloroplast Group 2 (Poeae type)</taxon>
        <taxon>Loliodinae</taxon>
        <taxon>Loliinae</taxon>
        <taxon>Lolium</taxon>
    </lineage>
</organism>
<feature type="region of interest" description="Disordered" evidence="6">
    <location>
        <begin position="15"/>
        <end position="42"/>
    </location>
</feature>
<evidence type="ECO:0000259" key="7">
    <source>
        <dbReference type="Pfam" id="PF10520"/>
    </source>
</evidence>
<dbReference type="InterPro" id="IPR019547">
    <property type="entry name" value="Lipid_desat"/>
</dbReference>